<organism evidence="2 3">
    <name type="scientific">Actinokineospora spheciospongiae</name>
    <dbReference type="NCBI Taxonomy" id="909613"/>
    <lineage>
        <taxon>Bacteria</taxon>
        <taxon>Bacillati</taxon>
        <taxon>Actinomycetota</taxon>
        <taxon>Actinomycetes</taxon>
        <taxon>Pseudonocardiales</taxon>
        <taxon>Pseudonocardiaceae</taxon>
        <taxon>Actinokineospora</taxon>
    </lineage>
</organism>
<comment type="caution">
    <text evidence="2">The sequence shown here is derived from an EMBL/GenBank/DDBJ whole genome shotgun (WGS) entry which is preliminary data.</text>
</comment>
<evidence type="ECO:0000256" key="1">
    <source>
        <dbReference type="SAM" id="MobiDB-lite"/>
    </source>
</evidence>
<evidence type="ECO:0000313" key="2">
    <source>
        <dbReference type="EMBL" id="EWC60194.1"/>
    </source>
</evidence>
<accession>A0A8E3BH27</accession>
<feature type="region of interest" description="Disordered" evidence="1">
    <location>
        <begin position="1"/>
        <end position="59"/>
    </location>
</feature>
<name>W7J246_9PSEU</name>
<evidence type="ECO:0008006" key="4">
    <source>
        <dbReference type="Google" id="ProtNLM"/>
    </source>
</evidence>
<reference evidence="2 3" key="1">
    <citation type="journal article" date="2014" name="Genome Announc.">
        <title>Draft Genome Sequence of the Antitrypanosomally Active Sponge-Associated Bacterium Actinokineospora sp. Strain EG49.</title>
        <authorList>
            <person name="Harjes J."/>
            <person name="Ryu T."/>
            <person name="Abdelmohsen U.R."/>
            <person name="Moitinho-Silva L."/>
            <person name="Horn H."/>
            <person name="Ravasi T."/>
            <person name="Hentschel U."/>
        </authorList>
    </citation>
    <scope>NUCLEOTIDE SEQUENCE [LARGE SCALE GENOMIC DNA]</scope>
    <source>
        <strain evidence="2 3">EG49</strain>
    </source>
</reference>
<sequence length="59" mass="6530">MAAKKSRTPSMDDIKNRFSQALAQKGTGPHPHESHRAQSTRGGTNIPVPRKHTLRRKTG</sequence>
<dbReference type="InterPro" id="IPR035172">
    <property type="entry name" value="DUF5302"/>
</dbReference>
<feature type="compositionally biased region" description="Basic residues" evidence="1">
    <location>
        <begin position="49"/>
        <end position="59"/>
    </location>
</feature>
<evidence type="ECO:0000313" key="3">
    <source>
        <dbReference type="Proteomes" id="UP000019277"/>
    </source>
</evidence>
<proteinExistence type="predicted"/>
<dbReference type="EMBL" id="AYXG01000169">
    <property type="protein sequence ID" value="EWC60194.1"/>
    <property type="molecule type" value="Genomic_DNA"/>
</dbReference>
<keyword evidence="3" id="KW-1185">Reference proteome</keyword>
<dbReference type="AlphaFoldDB" id="W7J246"/>
<gene>
    <name evidence="2" type="ORF">UO65_4541</name>
</gene>
<dbReference type="Proteomes" id="UP000019277">
    <property type="component" value="Unassembled WGS sequence"/>
</dbReference>
<dbReference type="Pfam" id="PF17227">
    <property type="entry name" value="DUF5302"/>
    <property type="match status" value="1"/>
</dbReference>
<dbReference type="RefSeq" id="WP_146241256.1">
    <property type="nucleotide sequence ID" value="NZ_AYXG01000169.1"/>
</dbReference>
<protein>
    <recommendedName>
        <fullName evidence="4">DUF5302 domain-containing protein</fullName>
    </recommendedName>
</protein>
<accession>W7J246</accession>
<dbReference type="OrthoDB" id="9935982at2"/>